<dbReference type="RefSeq" id="WP_305170160.1">
    <property type="nucleotide sequence ID" value="NZ_JAUUUU010000002.1"/>
</dbReference>
<dbReference type="CDD" id="cd00773">
    <property type="entry name" value="HisRS-like_core"/>
    <property type="match status" value="1"/>
</dbReference>
<feature type="binding site" evidence="9">
    <location>
        <position position="273"/>
    </location>
    <ligand>
        <name>L-histidine</name>
        <dbReference type="ChEBI" id="CHEBI:57595"/>
    </ligand>
</feature>
<dbReference type="HAMAP" id="MF_00125">
    <property type="entry name" value="HisZ"/>
    <property type="match status" value="1"/>
</dbReference>
<organism evidence="11 12">
    <name type="scientific">Porticoccus litoralis</name>
    <dbReference type="NCBI Taxonomy" id="434086"/>
    <lineage>
        <taxon>Bacteria</taxon>
        <taxon>Pseudomonadati</taxon>
        <taxon>Pseudomonadota</taxon>
        <taxon>Gammaproteobacteria</taxon>
        <taxon>Cellvibrionales</taxon>
        <taxon>Porticoccaceae</taxon>
        <taxon>Porticoccus</taxon>
    </lineage>
</organism>
<evidence type="ECO:0000313" key="11">
    <source>
        <dbReference type="EMBL" id="MDP1520407.1"/>
    </source>
</evidence>
<keyword evidence="8" id="KW-0028">Amino-acid biosynthesis</keyword>
<evidence type="ECO:0000256" key="5">
    <source>
        <dbReference type="ARBA" id="ARBA00020397"/>
    </source>
</evidence>
<evidence type="ECO:0000256" key="3">
    <source>
        <dbReference type="ARBA" id="ARBA00005539"/>
    </source>
</evidence>
<evidence type="ECO:0000259" key="10">
    <source>
        <dbReference type="Pfam" id="PF13393"/>
    </source>
</evidence>
<feature type="binding site" evidence="9">
    <location>
        <position position="126"/>
    </location>
    <ligand>
        <name>L-histidine</name>
        <dbReference type="ChEBI" id="CHEBI:57595"/>
    </ligand>
</feature>
<dbReference type="PANTHER" id="PTHR43707:SF1">
    <property type="entry name" value="HISTIDINE--TRNA LIGASE, MITOCHONDRIAL-RELATED"/>
    <property type="match status" value="1"/>
</dbReference>
<evidence type="ECO:0000256" key="2">
    <source>
        <dbReference type="ARBA" id="ARBA00004667"/>
    </source>
</evidence>
<keyword evidence="6 8" id="KW-0963">Cytoplasm</keyword>
<evidence type="ECO:0000256" key="8">
    <source>
        <dbReference type="HAMAP-Rule" id="MF_00125"/>
    </source>
</evidence>
<dbReference type="PIRSF" id="PIRSF001549">
    <property type="entry name" value="His-tRNA_synth"/>
    <property type="match status" value="1"/>
</dbReference>
<keyword evidence="8" id="KW-0368">Histidine biosynthesis</keyword>
<dbReference type="InterPro" id="IPR004516">
    <property type="entry name" value="HisRS/HisZ"/>
</dbReference>
<reference evidence="11" key="1">
    <citation type="journal article" date="2010" name="Int. J. Syst. Evol. Microbiol.">
        <title>Porticoccus litoralis gen. nov., sp. nov., a gammaproteobacterium isolated from the Yellow Sea.</title>
        <authorList>
            <person name="Oh H.M."/>
            <person name="Kim H."/>
            <person name="Kim K.M."/>
            <person name="Min G.S."/>
            <person name="Cho J.C."/>
        </authorList>
    </citation>
    <scope>NUCLEOTIDE SEQUENCE</scope>
    <source>
        <strain evidence="11">DSM 25064</strain>
    </source>
</reference>
<comment type="pathway">
    <text evidence="2 8">Amino-acid biosynthesis; L-histidine biosynthesis; L-histidine from 5-phospho-alpha-D-ribose 1-diphosphate: step 1/9.</text>
</comment>
<feature type="domain" description="Class II Histidinyl-tRNA synthetase (HisRS)-like catalytic core" evidence="10">
    <location>
        <begin position="12"/>
        <end position="323"/>
    </location>
</feature>
<dbReference type="InterPro" id="IPR041715">
    <property type="entry name" value="HisRS-like_core"/>
</dbReference>
<feature type="binding site" evidence="9">
    <location>
        <begin position="83"/>
        <end position="85"/>
    </location>
    <ligand>
        <name>L-histidine</name>
        <dbReference type="ChEBI" id="CHEBI:57595"/>
    </ligand>
</feature>
<reference evidence="11" key="2">
    <citation type="submission" date="2023-08" db="EMBL/GenBank/DDBJ databases">
        <authorList>
            <person name="Luo J."/>
        </authorList>
    </citation>
    <scope>NUCLEOTIDE SEQUENCE</scope>
    <source>
        <strain evidence="11">DSM 25064</strain>
    </source>
</reference>
<dbReference type="AlphaFoldDB" id="A0AAW8B3T4"/>
<comment type="caution">
    <text evidence="11">The sequence shown here is derived from an EMBL/GenBank/DDBJ whole genome shotgun (WGS) entry which is preliminary data.</text>
</comment>
<evidence type="ECO:0000256" key="9">
    <source>
        <dbReference type="PIRSR" id="PIRSR001549-1"/>
    </source>
</evidence>
<name>A0AAW8B3T4_9GAMM</name>
<accession>A0AAW8B3T4</accession>
<dbReference type="InterPro" id="IPR045864">
    <property type="entry name" value="aa-tRNA-synth_II/BPL/LPL"/>
</dbReference>
<dbReference type="GO" id="GO:0004821">
    <property type="term" value="F:histidine-tRNA ligase activity"/>
    <property type="evidence" value="ECO:0007669"/>
    <property type="project" value="TreeGrafter"/>
</dbReference>
<comment type="subunit">
    <text evidence="4 8">Heteromultimer composed of HisG and HisZ subunits.</text>
</comment>
<protein>
    <recommendedName>
        <fullName evidence="5 8">ATP phosphoribosyltransferase regulatory subunit</fullName>
    </recommendedName>
</protein>
<comment type="miscellaneous">
    <text evidence="8">This function is generally fulfilled by the C-terminal part of HisG, which is missing in some bacteria such as this one.</text>
</comment>
<keyword evidence="11" id="KW-0808">Transferase</keyword>
<dbReference type="SUPFAM" id="SSF55681">
    <property type="entry name" value="Class II aaRS and biotin synthetases"/>
    <property type="match status" value="1"/>
</dbReference>
<evidence type="ECO:0000256" key="6">
    <source>
        <dbReference type="ARBA" id="ARBA00022490"/>
    </source>
</evidence>
<dbReference type="Pfam" id="PF13393">
    <property type="entry name" value="tRNA-synt_His"/>
    <property type="match status" value="1"/>
</dbReference>
<dbReference type="PANTHER" id="PTHR43707">
    <property type="entry name" value="HISTIDYL-TRNA SYNTHETASE"/>
    <property type="match status" value="1"/>
</dbReference>
<gene>
    <name evidence="8" type="primary">hisZ</name>
    <name evidence="11" type="ORF">Q8A57_05425</name>
</gene>
<proteinExistence type="inferred from homology"/>
<feature type="binding site" evidence="9">
    <location>
        <position position="130"/>
    </location>
    <ligand>
        <name>L-histidine</name>
        <dbReference type="ChEBI" id="CHEBI:57595"/>
    </ligand>
</feature>
<evidence type="ECO:0000256" key="4">
    <source>
        <dbReference type="ARBA" id="ARBA00011496"/>
    </source>
</evidence>
<dbReference type="InterPro" id="IPR004517">
    <property type="entry name" value="HisZ"/>
</dbReference>
<keyword evidence="12" id="KW-1185">Reference proteome</keyword>
<comment type="subcellular location">
    <subcellularLocation>
        <location evidence="1 8">Cytoplasm</location>
    </subcellularLocation>
</comment>
<dbReference type="Gene3D" id="3.30.930.10">
    <property type="entry name" value="Bira Bifunctional Protein, Domain 2"/>
    <property type="match status" value="1"/>
</dbReference>
<evidence type="ECO:0000256" key="1">
    <source>
        <dbReference type="ARBA" id="ARBA00004496"/>
    </source>
</evidence>
<dbReference type="GO" id="GO:0000105">
    <property type="term" value="P:L-histidine biosynthetic process"/>
    <property type="evidence" value="ECO:0007669"/>
    <property type="project" value="UniProtKB-UniRule"/>
</dbReference>
<sequence>MTVADRWLLPDGVEEILPNRALQIERLRRQVLDLYHSWGYDLVIPPLVEFTDSLLSGTGSDLDLMTFKVTDQLSGRTMGIRADITPQTSRMDAHSLQRQGPSRLCYASTVLYTRPRHALESRSPIQIGVELYGEAGLAADIEVISLMLETLQLIGVDRPQLDLGHVGVYGSLLECAELSFDQEAELFELLQRKAVPELDSWLTANVSDPEMATLLRALVDLAGGVDVLDRARTLFAEAPAEVELALDELQQTVDSLQACYPELNIYMDLSELRGYHYHTGIVFAAYAQGVGQAIGNGGRYDHVGEGFGRSRPATGFNMSLQALAEIATNTPIPAGIYVPVTEGDELRDTIAGLRQQGERVVCGFPGQQPDYEELHCDRQLLLVDGTYQVKPV</sequence>
<dbReference type="EMBL" id="JAUUUU010000002">
    <property type="protein sequence ID" value="MDP1520407.1"/>
    <property type="molecule type" value="Genomic_DNA"/>
</dbReference>
<dbReference type="NCBIfam" id="TIGR00443">
    <property type="entry name" value="hisZ_biosyn_reg"/>
    <property type="match status" value="1"/>
</dbReference>
<comment type="function">
    <text evidence="7 8">Required for the first step of histidine biosynthesis. May allow the feedback regulation of ATP phosphoribosyltransferase activity by histidine.</text>
</comment>
<keyword evidence="11" id="KW-0328">Glycosyltransferase</keyword>
<dbReference type="GO" id="GO:0005737">
    <property type="term" value="C:cytoplasm"/>
    <property type="evidence" value="ECO:0007669"/>
    <property type="project" value="UniProtKB-SubCell"/>
</dbReference>
<dbReference type="NCBIfam" id="NF008935">
    <property type="entry name" value="PRK12292.1-1"/>
    <property type="match status" value="1"/>
</dbReference>
<evidence type="ECO:0000256" key="7">
    <source>
        <dbReference type="ARBA" id="ARBA00025246"/>
    </source>
</evidence>
<dbReference type="GO" id="GO:0016757">
    <property type="term" value="F:glycosyltransferase activity"/>
    <property type="evidence" value="ECO:0007669"/>
    <property type="project" value="UniProtKB-KW"/>
</dbReference>
<comment type="similarity">
    <text evidence="3 8">Belongs to the class-II aminoacyl-tRNA synthetase family. HisZ subfamily.</text>
</comment>
<dbReference type="Proteomes" id="UP001178354">
    <property type="component" value="Unassembled WGS sequence"/>
</dbReference>
<evidence type="ECO:0000313" key="12">
    <source>
        <dbReference type="Proteomes" id="UP001178354"/>
    </source>
</evidence>
<dbReference type="NCBIfam" id="NF009086">
    <property type="entry name" value="PRK12421.1"/>
    <property type="match status" value="1"/>
</dbReference>
<dbReference type="GO" id="GO:0006427">
    <property type="term" value="P:histidyl-tRNA aminoacylation"/>
    <property type="evidence" value="ECO:0007669"/>
    <property type="project" value="TreeGrafter"/>
</dbReference>